<dbReference type="RefSeq" id="WP_201427806.1">
    <property type="nucleotide sequence ID" value="NZ_JAEQMG010000105.1"/>
</dbReference>
<dbReference type="InterPro" id="IPR002508">
    <property type="entry name" value="MurNAc-LAA_cat"/>
</dbReference>
<evidence type="ECO:0000256" key="2">
    <source>
        <dbReference type="SAM" id="Phobius"/>
    </source>
</evidence>
<dbReference type="AlphaFoldDB" id="A0A935C1X9"/>
<dbReference type="GO" id="GO:0030288">
    <property type="term" value="C:outer membrane-bounded periplasmic space"/>
    <property type="evidence" value="ECO:0007669"/>
    <property type="project" value="TreeGrafter"/>
</dbReference>
<evidence type="ECO:0000259" key="3">
    <source>
        <dbReference type="SMART" id="SM00646"/>
    </source>
</evidence>
<dbReference type="SMART" id="SM00646">
    <property type="entry name" value="Ami_3"/>
    <property type="match status" value="1"/>
</dbReference>
<dbReference type="Pfam" id="PF01520">
    <property type="entry name" value="Amidase_3"/>
    <property type="match status" value="1"/>
</dbReference>
<reference evidence="4" key="1">
    <citation type="submission" date="2021-01" db="EMBL/GenBank/DDBJ databases">
        <title>Genome public.</title>
        <authorList>
            <person name="Liu C."/>
            <person name="Sun Q."/>
        </authorList>
    </citation>
    <scope>NUCLEOTIDE SEQUENCE</scope>
    <source>
        <strain evidence="4">M6</strain>
    </source>
</reference>
<keyword evidence="5" id="KW-1185">Reference proteome</keyword>
<sequence>MKVKTIYLMILAVILITFCLVMYSAFSNITARTAADSLEQQPMIVIDAGHGGEDGGAEVDGVLEKDINLSIAGKLSEILRLCGCRVTEIRDEDISVYDSDAQTLREKKVSDLKRRVEIANESGNNILVSIHQNKFDNSAYSGAQLFYSSNHDDSRVLAESIRGAITSLLQKDNTRELKPAGSDIYLLDHAEVPAVIVECGFLSNQQERSKLMDDDYQNEMAYAVAMGVLEYINAYDTR</sequence>
<accession>A0A935C1X9</accession>
<keyword evidence="2" id="KW-0812">Transmembrane</keyword>
<dbReference type="CDD" id="cd02696">
    <property type="entry name" value="MurNAc-LAA"/>
    <property type="match status" value="1"/>
</dbReference>
<dbReference type="GO" id="GO:0009253">
    <property type="term" value="P:peptidoglycan catabolic process"/>
    <property type="evidence" value="ECO:0007669"/>
    <property type="project" value="InterPro"/>
</dbReference>
<organism evidence="4 5">
    <name type="scientific">Ruminococcus difficilis</name>
    <dbReference type="NCBI Taxonomy" id="2763069"/>
    <lineage>
        <taxon>Bacteria</taxon>
        <taxon>Bacillati</taxon>
        <taxon>Bacillota</taxon>
        <taxon>Clostridia</taxon>
        <taxon>Eubacteriales</taxon>
        <taxon>Oscillospiraceae</taxon>
        <taxon>Ruminococcus</taxon>
    </lineage>
</organism>
<gene>
    <name evidence="4" type="ORF">JKK62_10205</name>
</gene>
<dbReference type="EMBL" id="JAEQMG010000105">
    <property type="protein sequence ID" value="MBK6089009.1"/>
    <property type="molecule type" value="Genomic_DNA"/>
</dbReference>
<keyword evidence="2" id="KW-1133">Transmembrane helix</keyword>
<dbReference type="Proteomes" id="UP000633365">
    <property type="component" value="Unassembled WGS sequence"/>
</dbReference>
<dbReference type="SUPFAM" id="SSF53187">
    <property type="entry name" value="Zn-dependent exopeptidases"/>
    <property type="match status" value="1"/>
</dbReference>
<dbReference type="Gene3D" id="3.40.630.40">
    <property type="entry name" value="Zn-dependent exopeptidases"/>
    <property type="match status" value="1"/>
</dbReference>
<keyword evidence="2" id="KW-0472">Membrane</keyword>
<dbReference type="PANTHER" id="PTHR30404">
    <property type="entry name" value="N-ACETYLMURAMOYL-L-ALANINE AMIDASE"/>
    <property type="match status" value="1"/>
</dbReference>
<evidence type="ECO:0000313" key="5">
    <source>
        <dbReference type="Proteomes" id="UP000633365"/>
    </source>
</evidence>
<name>A0A935C1X9_9FIRM</name>
<protein>
    <submittedName>
        <fullName evidence="4">N-acetylmuramoyl-L-alanine amidase</fullName>
    </submittedName>
</protein>
<keyword evidence="1" id="KW-0378">Hydrolase</keyword>
<dbReference type="GO" id="GO:0008745">
    <property type="term" value="F:N-acetylmuramoyl-L-alanine amidase activity"/>
    <property type="evidence" value="ECO:0007669"/>
    <property type="project" value="InterPro"/>
</dbReference>
<proteinExistence type="predicted"/>
<comment type="caution">
    <text evidence="4">The sequence shown here is derived from an EMBL/GenBank/DDBJ whole genome shotgun (WGS) entry which is preliminary data.</text>
</comment>
<dbReference type="InterPro" id="IPR050695">
    <property type="entry name" value="N-acetylmuramoyl_amidase_3"/>
</dbReference>
<dbReference type="PANTHER" id="PTHR30404:SF0">
    <property type="entry name" value="N-ACETYLMURAMOYL-L-ALANINE AMIDASE AMIC"/>
    <property type="match status" value="1"/>
</dbReference>
<evidence type="ECO:0000313" key="4">
    <source>
        <dbReference type="EMBL" id="MBK6089009.1"/>
    </source>
</evidence>
<feature type="transmembrane region" description="Helical" evidence="2">
    <location>
        <begin position="6"/>
        <end position="26"/>
    </location>
</feature>
<evidence type="ECO:0000256" key="1">
    <source>
        <dbReference type="ARBA" id="ARBA00022801"/>
    </source>
</evidence>
<feature type="domain" description="MurNAc-LAA" evidence="3">
    <location>
        <begin position="116"/>
        <end position="229"/>
    </location>
</feature>